<keyword evidence="3" id="KW-0378">Hydrolase</keyword>
<dbReference type="Pfam" id="PF13365">
    <property type="entry name" value="Trypsin_2"/>
    <property type="match status" value="1"/>
</dbReference>
<feature type="transmembrane region" description="Helical" evidence="5">
    <location>
        <begin position="12"/>
        <end position="31"/>
    </location>
</feature>
<dbReference type="PANTHER" id="PTHR43343">
    <property type="entry name" value="PEPTIDASE S12"/>
    <property type="match status" value="1"/>
</dbReference>
<keyword evidence="5" id="KW-1133">Transmembrane helix</keyword>
<keyword evidence="2 7" id="KW-0645">Protease</keyword>
<sequence>MNSKVSALKVIRLAIWVIGGLYLFTLLFAYFEQYWLVKQAQPRAVLARGNLADNELSTINIFNTTSPSVVFISTNKIVRNYWTRDIRKVPKGTGSGFIWDEFGHVVTNYHVIKGASEANIRLNDGRTFQARLVGISPNHDLAVLKINVPLNIPPAIPIGLSSNLQVGQSVYAIGNPFGLDHTLTSGIVSALNRSLSADSDLIINNLIQTDAAINPGNSGGPLLDSAGRLIGINTAIYSPSGAYAGIGFAVPVDTVNKVVPQLIVFGKYSRPSLGIFVDESINKQIASELGIDGVIVLEVNSDSANSSKLHAVKVSRFDFVIGDVIQSINQVPVNSVKSLFTELDKYKIGDTVSLSLFSQGENRTVLVVLE</sequence>
<evidence type="ECO:0000256" key="3">
    <source>
        <dbReference type="ARBA" id="ARBA00022801"/>
    </source>
</evidence>
<dbReference type="Gene3D" id="2.30.42.10">
    <property type="match status" value="1"/>
</dbReference>
<name>A0A7X0NIR5_9GAMM</name>
<reference evidence="7 8" key="1">
    <citation type="submission" date="2020-08" db="EMBL/GenBank/DDBJ databases">
        <title>Genomic Encyclopedia of Type Strains, Phase IV (KMG-IV): sequencing the most valuable type-strain genomes for metagenomic binning, comparative biology and taxonomic classification.</title>
        <authorList>
            <person name="Goeker M."/>
        </authorList>
    </citation>
    <scope>NUCLEOTIDE SEQUENCE [LARGE SCALE GENOMIC DNA]</scope>
    <source>
        <strain evidence="7 8">DSM 26287</strain>
    </source>
</reference>
<dbReference type="InterPro" id="IPR036034">
    <property type="entry name" value="PDZ_sf"/>
</dbReference>
<evidence type="ECO:0000256" key="4">
    <source>
        <dbReference type="ARBA" id="ARBA00022825"/>
    </source>
</evidence>
<dbReference type="InterPro" id="IPR009003">
    <property type="entry name" value="Peptidase_S1_PA"/>
</dbReference>
<feature type="domain" description="PDZ" evidence="6">
    <location>
        <begin position="273"/>
        <end position="367"/>
    </location>
</feature>
<dbReference type="EMBL" id="JACHHU010000025">
    <property type="protein sequence ID" value="MBB6544204.1"/>
    <property type="molecule type" value="Genomic_DNA"/>
</dbReference>
<dbReference type="GO" id="GO:0004252">
    <property type="term" value="F:serine-type endopeptidase activity"/>
    <property type="evidence" value="ECO:0007669"/>
    <property type="project" value="InterPro"/>
</dbReference>
<accession>A0A7X0NIR5</accession>
<dbReference type="InterPro" id="IPR001940">
    <property type="entry name" value="Peptidase_S1C"/>
</dbReference>
<dbReference type="InterPro" id="IPR051201">
    <property type="entry name" value="Chloro_Bact_Ser_Proteases"/>
</dbReference>
<dbReference type="PRINTS" id="PR00834">
    <property type="entry name" value="PROTEASES2C"/>
</dbReference>
<dbReference type="RefSeq" id="WP_184425101.1">
    <property type="nucleotide sequence ID" value="NZ_AP027362.1"/>
</dbReference>
<proteinExistence type="inferred from homology"/>
<comment type="caution">
    <text evidence="7">The sequence shown here is derived from an EMBL/GenBank/DDBJ whole genome shotgun (WGS) entry which is preliminary data.</text>
</comment>
<organism evidence="7 8">
    <name type="scientific">Thalassotalea piscium</name>
    <dbReference type="NCBI Taxonomy" id="1230533"/>
    <lineage>
        <taxon>Bacteria</taxon>
        <taxon>Pseudomonadati</taxon>
        <taxon>Pseudomonadota</taxon>
        <taxon>Gammaproteobacteria</taxon>
        <taxon>Alteromonadales</taxon>
        <taxon>Colwelliaceae</taxon>
        <taxon>Thalassotalea</taxon>
    </lineage>
</organism>
<dbReference type="Gene3D" id="2.40.10.10">
    <property type="entry name" value="Trypsin-like serine proteases"/>
    <property type="match status" value="2"/>
</dbReference>
<keyword evidence="5" id="KW-0812">Transmembrane</keyword>
<dbReference type="Pfam" id="PF13180">
    <property type="entry name" value="PDZ_2"/>
    <property type="match status" value="1"/>
</dbReference>
<dbReference type="AlphaFoldDB" id="A0A7X0NIR5"/>
<keyword evidence="5" id="KW-0472">Membrane</keyword>
<keyword evidence="4" id="KW-0720">Serine protease</keyword>
<dbReference type="PANTHER" id="PTHR43343:SF3">
    <property type="entry name" value="PROTEASE DO-LIKE 8, CHLOROPLASTIC"/>
    <property type="match status" value="1"/>
</dbReference>
<comment type="similarity">
    <text evidence="1">Belongs to the peptidase S1C family.</text>
</comment>
<dbReference type="InterPro" id="IPR043504">
    <property type="entry name" value="Peptidase_S1_PA_chymotrypsin"/>
</dbReference>
<dbReference type="FunFam" id="2.40.10.10:FF:000001">
    <property type="entry name" value="Periplasmic serine protease DegS"/>
    <property type="match status" value="1"/>
</dbReference>
<dbReference type="GO" id="GO:0006508">
    <property type="term" value="P:proteolysis"/>
    <property type="evidence" value="ECO:0007669"/>
    <property type="project" value="UniProtKB-KW"/>
</dbReference>
<dbReference type="Proteomes" id="UP000537141">
    <property type="component" value="Unassembled WGS sequence"/>
</dbReference>
<evidence type="ECO:0000256" key="1">
    <source>
        <dbReference type="ARBA" id="ARBA00010541"/>
    </source>
</evidence>
<evidence type="ECO:0000313" key="7">
    <source>
        <dbReference type="EMBL" id="MBB6544204.1"/>
    </source>
</evidence>
<evidence type="ECO:0000259" key="6">
    <source>
        <dbReference type="Pfam" id="PF13180"/>
    </source>
</evidence>
<evidence type="ECO:0000256" key="2">
    <source>
        <dbReference type="ARBA" id="ARBA00022670"/>
    </source>
</evidence>
<dbReference type="InterPro" id="IPR001478">
    <property type="entry name" value="PDZ"/>
</dbReference>
<gene>
    <name evidence="7" type="ORF">HNQ55_002732</name>
</gene>
<keyword evidence="8" id="KW-1185">Reference proteome</keyword>
<dbReference type="SUPFAM" id="SSF50494">
    <property type="entry name" value="Trypsin-like serine proteases"/>
    <property type="match status" value="1"/>
</dbReference>
<evidence type="ECO:0000256" key="5">
    <source>
        <dbReference type="SAM" id="Phobius"/>
    </source>
</evidence>
<evidence type="ECO:0000313" key="8">
    <source>
        <dbReference type="Proteomes" id="UP000537141"/>
    </source>
</evidence>
<dbReference type="SUPFAM" id="SSF50156">
    <property type="entry name" value="PDZ domain-like"/>
    <property type="match status" value="1"/>
</dbReference>
<protein>
    <submittedName>
        <fullName evidence="7">S1-C subfamily serine protease</fullName>
    </submittedName>
</protein>